<comment type="caution">
    <text evidence="2">The sequence shown here is derived from an EMBL/GenBank/DDBJ whole genome shotgun (WGS) entry which is preliminary data.</text>
</comment>
<dbReference type="Pfam" id="PF01928">
    <property type="entry name" value="CYTH"/>
    <property type="match status" value="1"/>
</dbReference>
<dbReference type="InterPro" id="IPR033469">
    <property type="entry name" value="CYTH-like_dom_sf"/>
</dbReference>
<dbReference type="AlphaFoldDB" id="A0A9E2NZ33"/>
<dbReference type="SMART" id="SM01118">
    <property type="entry name" value="CYTH"/>
    <property type="match status" value="1"/>
</dbReference>
<accession>A0A9E2NZ33</accession>
<dbReference type="SUPFAM" id="SSF55154">
    <property type="entry name" value="CYTH-like phosphatases"/>
    <property type="match status" value="1"/>
</dbReference>
<dbReference type="CDD" id="cd07890">
    <property type="entry name" value="CYTH-like_AC_IV-like"/>
    <property type="match status" value="1"/>
</dbReference>
<reference evidence="2" key="1">
    <citation type="journal article" date="2021" name="PeerJ">
        <title>Extensive microbial diversity within the chicken gut microbiome revealed by metagenomics and culture.</title>
        <authorList>
            <person name="Gilroy R."/>
            <person name="Ravi A."/>
            <person name="Getino M."/>
            <person name="Pursley I."/>
            <person name="Horton D.L."/>
            <person name="Alikhan N.F."/>
            <person name="Baker D."/>
            <person name="Gharbi K."/>
            <person name="Hall N."/>
            <person name="Watson M."/>
            <person name="Adriaenssens E.M."/>
            <person name="Foster-Nyarko E."/>
            <person name="Jarju S."/>
            <person name="Secka A."/>
            <person name="Antonio M."/>
            <person name="Oren A."/>
            <person name="Chaudhuri R.R."/>
            <person name="La Ragione R."/>
            <person name="Hildebrand F."/>
            <person name="Pallen M.J."/>
        </authorList>
    </citation>
    <scope>NUCLEOTIDE SEQUENCE</scope>
    <source>
        <strain evidence="2">Gambia15-2214</strain>
    </source>
</reference>
<evidence type="ECO:0000313" key="3">
    <source>
        <dbReference type="Proteomes" id="UP000823914"/>
    </source>
</evidence>
<evidence type="ECO:0000313" key="2">
    <source>
        <dbReference type="EMBL" id="MBU3849679.1"/>
    </source>
</evidence>
<dbReference type="Gene3D" id="2.40.320.10">
    <property type="entry name" value="Hypothetical Protein Pfu-838710-001"/>
    <property type="match status" value="1"/>
</dbReference>
<dbReference type="PANTHER" id="PTHR21028">
    <property type="entry name" value="SI:CH211-156B7.4"/>
    <property type="match status" value="1"/>
</dbReference>
<proteinExistence type="predicted"/>
<evidence type="ECO:0000259" key="1">
    <source>
        <dbReference type="PROSITE" id="PS51707"/>
    </source>
</evidence>
<feature type="domain" description="CYTH" evidence="1">
    <location>
        <begin position="1"/>
        <end position="184"/>
    </location>
</feature>
<gene>
    <name evidence="2" type="primary">cyaB</name>
    <name evidence="2" type="ORF">IAA16_03850</name>
</gene>
<sequence>MYEIEIKAHVNDRHKVQTILDSFAVYVGSCHKKDVYFKNNCNNLQIRIRDQENFSVQSTEPQKTILVTYKRKERLKTDGTMEVNQEEEFTINNRESFMVFLQDAGFVPVLEKEKKVSTWKYEHVLIEVCTIPLLGDFIEMEVLSETKDKKTLETIHNQFLLILKKCNISETEIEDKFYSELLAEKK</sequence>
<dbReference type="InterPro" id="IPR008173">
    <property type="entry name" value="Adenylyl_cyclase_CyaB"/>
</dbReference>
<dbReference type="EMBL" id="JAHLFV010000085">
    <property type="protein sequence ID" value="MBU3849679.1"/>
    <property type="molecule type" value="Genomic_DNA"/>
</dbReference>
<organism evidence="2 3">
    <name type="scientific">Candidatus Treponema excrementipullorum</name>
    <dbReference type="NCBI Taxonomy" id="2838768"/>
    <lineage>
        <taxon>Bacteria</taxon>
        <taxon>Pseudomonadati</taxon>
        <taxon>Spirochaetota</taxon>
        <taxon>Spirochaetia</taxon>
        <taxon>Spirochaetales</taxon>
        <taxon>Treponemataceae</taxon>
        <taxon>Treponema</taxon>
    </lineage>
</organism>
<dbReference type="Proteomes" id="UP000823914">
    <property type="component" value="Unassembled WGS sequence"/>
</dbReference>
<dbReference type="PANTHER" id="PTHR21028:SF2">
    <property type="entry name" value="CYTH DOMAIN-CONTAINING PROTEIN"/>
    <property type="match status" value="1"/>
</dbReference>
<dbReference type="InterPro" id="IPR023577">
    <property type="entry name" value="CYTH_domain"/>
</dbReference>
<dbReference type="NCBIfam" id="TIGR00318">
    <property type="entry name" value="cyaB"/>
    <property type="match status" value="1"/>
</dbReference>
<reference evidence="2" key="2">
    <citation type="submission" date="2021-04" db="EMBL/GenBank/DDBJ databases">
        <authorList>
            <person name="Gilroy R."/>
        </authorList>
    </citation>
    <scope>NUCLEOTIDE SEQUENCE</scope>
    <source>
        <strain evidence="2">Gambia15-2214</strain>
    </source>
</reference>
<dbReference type="PROSITE" id="PS51707">
    <property type="entry name" value="CYTH"/>
    <property type="match status" value="1"/>
</dbReference>
<protein>
    <submittedName>
        <fullName evidence="2">Class IV adenylate cyclase</fullName>
    </submittedName>
</protein>
<name>A0A9E2NZ33_9SPIR</name>